<dbReference type="AlphaFoldDB" id="A0A103XZJ1"/>
<dbReference type="Gene3D" id="1.10.10.60">
    <property type="entry name" value="Homeodomain-like"/>
    <property type="match status" value="1"/>
</dbReference>
<dbReference type="PANTHER" id="PTHR31499:SF23">
    <property type="entry name" value="MYB FAMILY TRANSCRIPTION FACTOR PHL11"/>
    <property type="match status" value="1"/>
</dbReference>
<dbReference type="Gramene" id="KVH99721">
    <property type="protein sequence ID" value="KVH99721"/>
    <property type="gene ID" value="Ccrd_022055"/>
</dbReference>
<keyword evidence="2" id="KW-1185">Reference proteome</keyword>
<keyword evidence="1" id="KW-0371">Homeobox</keyword>
<protein>
    <submittedName>
        <fullName evidence="1">Homeodomain-like protein</fullName>
    </submittedName>
</protein>
<dbReference type="STRING" id="59895.A0A103XZJ1"/>
<keyword evidence="1" id="KW-0238">DNA-binding</keyword>
<reference evidence="1 2" key="1">
    <citation type="journal article" date="2016" name="Sci. Rep.">
        <title>The genome sequence of the outbreeding globe artichoke constructed de novo incorporating a phase-aware low-pass sequencing strategy of F1 progeny.</title>
        <authorList>
            <person name="Scaglione D."/>
            <person name="Reyes-Chin-Wo S."/>
            <person name="Acquadro A."/>
            <person name="Froenicke L."/>
            <person name="Portis E."/>
            <person name="Beitel C."/>
            <person name="Tirone M."/>
            <person name="Mauro R."/>
            <person name="Lo Monaco A."/>
            <person name="Mauromicale G."/>
            <person name="Faccioli P."/>
            <person name="Cattivelli L."/>
            <person name="Rieseberg L."/>
            <person name="Michelmore R."/>
            <person name="Lanteri S."/>
        </authorList>
    </citation>
    <scope>NUCLEOTIDE SEQUENCE [LARGE SCALE GENOMIC DNA]</scope>
    <source>
        <strain evidence="1">2C</strain>
    </source>
</reference>
<dbReference type="GO" id="GO:0003700">
    <property type="term" value="F:DNA-binding transcription factor activity"/>
    <property type="evidence" value="ECO:0007669"/>
    <property type="project" value="InterPro"/>
</dbReference>
<evidence type="ECO:0000313" key="1">
    <source>
        <dbReference type="EMBL" id="KVH99721.1"/>
    </source>
</evidence>
<evidence type="ECO:0000313" key="2">
    <source>
        <dbReference type="Proteomes" id="UP000243975"/>
    </source>
</evidence>
<dbReference type="EMBL" id="LEKV01003417">
    <property type="protein sequence ID" value="KVH99721.1"/>
    <property type="molecule type" value="Genomic_DNA"/>
</dbReference>
<comment type="caution">
    <text evidence="1">The sequence shown here is derived from an EMBL/GenBank/DDBJ whole genome shotgun (WGS) entry which is preliminary data.</text>
</comment>
<dbReference type="PANTHER" id="PTHR31499">
    <property type="entry name" value="MYB FAMILY TRANSCRIPTION FACTOR PHL11"/>
    <property type="match status" value="1"/>
</dbReference>
<proteinExistence type="predicted"/>
<organism evidence="1 2">
    <name type="scientific">Cynara cardunculus var. scolymus</name>
    <name type="common">Globe artichoke</name>
    <name type="synonym">Cynara scolymus</name>
    <dbReference type="NCBI Taxonomy" id="59895"/>
    <lineage>
        <taxon>Eukaryota</taxon>
        <taxon>Viridiplantae</taxon>
        <taxon>Streptophyta</taxon>
        <taxon>Embryophyta</taxon>
        <taxon>Tracheophyta</taxon>
        <taxon>Spermatophyta</taxon>
        <taxon>Magnoliopsida</taxon>
        <taxon>eudicotyledons</taxon>
        <taxon>Gunneridae</taxon>
        <taxon>Pentapetalae</taxon>
        <taxon>asterids</taxon>
        <taxon>campanulids</taxon>
        <taxon>Asterales</taxon>
        <taxon>Asteraceae</taxon>
        <taxon>Carduoideae</taxon>
        <taxon>Cardueae</taxon>
        <taxon>Carduinae</taxon>
        <taxon>Cynara</taxon>
    </lineage>
</organism>
<accession>A0A103XZJ1</accession>
<gene>
    <name evidence="1" type="ORF">Ccrd_022055</name>
</gene>
<dbReference type="GO" id="GO:0003677">
    <property type="term" value="F:DNA binding"/>
    <property type="evidence" value="ECO:0007669"/>
    <property type="project" value="UniProtKB-KW"/>
</dbReference>
<dbReference type="InterPro" id="IPR046955">
    <property type="entry name" value="PHR1-like"/>
</dbReference>
<sequence length="162" mass="18967">MGFEALFLEFFFWSRPFLQTPLSSICVSFDLIETDIGFRLLWFDLAEATPKSMLRLMGLKGLTLYHLKSHLERYKLGQQAKKQNNGDPNNQNNEMPWISRMQAWAQLEVQQENYRTARQLFENTQLTDSIYFERSFVDSLDADVGIDAFTVTVKVEIELLRI</sequence>
<name>A0A103XZJ1_CYNCS</name>
<dbReference type="Proteomes" id="UP000243975">
    <property type="component" value="Unassembled WGS sequence"/>
</dbReference>